<dbReference type="PANTHER" id="PTHR32494:SF5">
    <property type="entry name" value="ALLANTOATE AMIDOHYDROLASE"/>
    <property type="match status" value="1"/>
</dbReference>
<dbReference type="InterPro" id="IPR010158">
    <property type="entry name" value="Amidase_Cbmase"/>
</dbReference>
<dbReference type="CDD" id="cd03884">
    <property type="entry name" value="M20_bAS"/>
    <property type="match status" value="1"/>
</dbReference>
<dbReference type="Proteomes" id="UP000198853">
    <property type="component" value="Unassembled WGS sequence"/>
</dbReference>
<gene>
    <name evidence="5" type="ORF">SAMN04488123_11247</name>
</gene>
<protein>
    <submittedName>
        <fullName evidence="5">N-carbamoyl-L-amino-acid hydrolase</fullName>
    </submittedName>
</protein>
<feature type="binding site" evidence="3">
    <location>
        <position position="126"/>
    </location>
    <ligand>
        <name>Zn(2+)</name>
        <dbReference type="ChEBI" id="CHEBI:29105"/>
        <label>2</label>
    </ligand>
</feature>
<dbReference type="SUPFAM" id="SSF53187">
    <property type="entry name" value="Zn-dependent exopeptidases"/>
    <property type="match status" value="1"/>
</dbReference>
<accession>A0A1G8QHM6</accession>
<keyword evidence="3" id="KW-0862">Zinc</keyword>
<dbReference type="Pfam" id="PF01546">
    <property type="entry name" value="Peptidase_M20"/>
    <property type="match status" value="1"/>
</dbReference>
<feature type="binding site" evidence="3">
    <location>
        <position position="91"/>
    </location>
    <ligand>
        <name>Zn(2+)</name>
        <dbReference type="ChEBI" id="CHEBI:29105"/>
        <label>2</label>
    </ligand>
</feature>
<dbReference type="GO" id="GO:0046872">
    <property type="term" value="F:metal ion binding"/>
    <property type="evidence" value="ECO:0007669"/>
    <property type="project" value="UniProtKB-KW"/>
</dbReference>
<keyword evidence="3" id="KW-0479">Metal-binding</keyword>
<dbReference type="PANTHER" id="PTHR32494">
    <property type="entry name" value="ALLANTOATE DEIMINASE-RELATED"/>
    <property type="match status" value="1"/>
</dbReference>
<evidence type="ECO:0000313" key="6">
    <source>
        <dbReference type="Proteomes" id="UP000198853"/>
    </source>
</evidence>
<dbReference type="NCBIfam" id="NF006771">
    <property type="entry name" value="PRK09290.1-5"/>
    <property type="match status" value="1"/>
</dbReference>
<dbReference type="PIRSF" id="PIRSF001235">
    <property type="entry name" value="Amidase_carbamoylase"/>
    <property type="match status" value="1"/>
</dbReference>
<feature type="binding site" evidence="3">
    <location>
        <position position="80"/>
    </location>
    <ligand>
        <name>Zn(2+)</name>
        <dbReference type="ChEBI" id="CHEBI:29105"/>
        <label>1</label>
    </ligand>
</feature>
<name>A0A1G8QHM6_9BACI</name>
<dbReference type="NCBIfam" id="NF006769">
    <property type="entry name" value="PRK09290.1-3"/>
    <property type="match status" value="1"/>
</dbReference>
<feature type="binding site" evidence="3">
    <location>
        <position position="91"/>
    </location>
    <ligand>
        <name>Zn(2+)</name>
        <dbReference type="ChEBI" id="CHEBI:29105"/>
        <label>1</label>
    </ligand>
</feature>
<sequence>MKINGSRLMETIETSAVIGATENGGLHRLTLSKEDEEMRATFTRWLETAELQVTVDDFGNMYGRREGTNPELSPVVIGSHLDTQPYGGKYDGIVGVLAALEVIRTLNDEGVKTERPIVIINFTNEEGARFAPPLLGSGGAIGEFSKTNVYDTKDTEGTRFETALVDSGYQGEEDDRLTDAHAFLELHIEQGPVLEEKQKSIGVVQGIQGLAWFQVHVKGEADHAGTTPMSGRKDALVAASAMVTALSRYGNSIEELVLTVGTLQVHPSAPNIVPSDVTFTIDMRHPDDYMRKGVPMAIHKILSDTSKNYNVDFTMETNYQAETIHFPEKIQNVLAEETDALGYGKELFYSGASHDAKHMSRITDSGMIFVPSVNGKSHHEEEYTSAADIEKGANVLLRATKRLADEEGDA</sequence>
<comment type="similarity">
    <text evidence="1">Belongs to the peptidase M20 family.</text>
</comment>
<dbReference type="InterPro" id="IPR036264">
    <property type="entry name" value="Bact_exopeptidase_dim_dom"/>
</dbReference>
<dbReference type="Pfam" id="PF07687">
    <property type="entry name" value="M20_dimer"/>
    <property type="match status" value="1"/>
</dbReference>
<organism evidence="5 6">
    <name type="scientific">Natribacillus halophilus</name>
    <dbReference type="NCBI Taxonomy" id="549003"/>
    <lineage>
        <taxon>Bacteria</taxon>
        <taxon>Bacillati</taxon>
        <taxon>Bacillota</taxon>
        <taxon>Bacilli</taxon>
        <taxon>Bacillales</taxon>
        <taxon>Bacillaceae</taxon>
        <taxon>Natribacillus</taxon>
    </lineage>
</organism>
<dbReference type="NCBIfam" id="TIGR01879">
    <property type="entry name" value="hydantase"/>
    <property type="match status" value="1"/>
</dbReference>
<dbReference type="SUPFAM" id="SSF55031">
    <property type="entry name" value="Bacterial exopeptidase dimerisation domain"/>
    <property type="match status" value="1"/>
</dbReference>
<dbReference type="Gene3D" id="3.40.630.10">
    <property type="entry name" value="Zn peptidases"/>
    <property type="match status" value="1"/>
</dbReference>
<evidence type="ECO:0000256" key="1">
    <source>
        <dbReference type="ARBA" id="ARBA00006153"/>
    </source>
</evidence>
<proteinExistence type="inferred from homology"/>
<dbReference type="Gene3D" id="3.30.70.360">
    <property type="match status" value="1"/>
</dbReference>
<comment type="cofactor">
    <cofactor evidence="3">
        <name>Zn(2+)</name>
        <dbReference type="ChEBI" id="CHEBI:29105"/>
    </cofactor>
    <text evidence="3">Binds 2 Zn(2+) ions per subunit.</text>
</comment>
<dbReference type="GO" id="GO:0016813">
    <property type="term" value="F:hydrolase activity, acting on carbon-nitrogen (but not peptide) bonds, in linear amidines"/>
    <property type="evidence" value="ECO:0007669"/>
    <property type="project" value="InterPro"/>
</dbReference>
<feature type="domain" description="Peptidase M20 dimerisation" evidence="4">
    <location>
        <begin position="206"/>
        <end position="309"/>
    </location>
</feature>
<keyword evidence="6" id="KW-1185">Reference proteome</keyword>
<feature type="binding site" evidence="3">
    <location>
        <position position="378"/>
    </location>
    <ligand>
        <name>Zn(2+)</name>
        <dbReference type="ChEBI" id="CHEBI:29105"/>
        <label>2</label>
    </ligand>
</feature>
<reference evidence="5 6" key="1">
    <citation type="submission" date="2016-10" db="EMBL/GenBank/DDBJ databases">
        <authorList>
            <person name="de Groot N.N."/>
        </authorList>
    </citation>
    <scope>NUCLEOTIDE SEQUENCE [LARGE SCALE GENOMIC DNA]</scope>
    <source>
        <strain evidence="5 6">DSM 21771</strain>
    </source>
</reference>
<evidence type="ECO:0000259" key="4">
    <source>
        <dbReference type="Pfam" id="PF07687"/>
    </source>
</evidence>
<evidence type="ECO:0000256" key="2">
    <source>
        <dbReference type="ARBA" id="ARBA00022801"/>
    </source>
</evidence>
<keyword evidence="2 5" id="KW-0378">Hydrolase</keyword>
<evidence type="ECO:0000313" key="5">
    <source>
        <dbReference type="EMBL" id="SDJ04304.1"/>
    </source>
</evidence>
<dbReference type="InterPro" id="IPR011650">
    <property type="entry name" value="Peptidase_M20_dimer"/>
</dbReference>
<feature type="binding site" evidence="3">
    <location>
        <position position="187"/>
    </location>
    <ligand>
        <name>Zn(2+)</name>
        <dbReference type="ChEBI" id="CHEBI:29105"/>
        <label>1</label>
    </ligand>
</feature>
<dbReference type="EMBL" id="FNEN01000012">
    <property type="protein sequence ID" value="SDJ04304.1"/>
    <property type="molecule type" value="Genomic_DNA"/>
</dbReference>
<evidence type="ECO:0000256" key="3">
    <source>
        <dbReference type="PIRSR" id="PIRSR001235-1"/>
    </source>
</evidence>
<dbReference type="AlphaFoldDB" id="A0A1G8QHM6"/>
<dbReference type="InterPro" id="IPR002933">
    <property type="entry name" value="Peptidase_M20"/>
</dbReference>